<reference evidence="2" key="1">
    <citation type="journal article" date="2019" name="Int. J. Syst. Evol. Microbiol.">
        <title>The Global Catalogue of Microorganisms (GCM) 10K type strain sequencing project: providing services to taxonomists for standard genome sequencing and annotation.</title>
        <authorList>
            <consortium name="The Broad Institute Genomics Platform"/>
            <consortium name="The Broad Institute Genome Sequencing Center for Infectious Disease"/>
            <person name="Wu L."/>
            <person name="Ma J."/>
        </authorList>
    </citation>
    <scope>NUCLEOTIDE SEQUENCE [LARGE SCALE GENOMIC DNA]</scope>
    <source>
        <strain evidence="2">CGMCC 1.15772</strain>
    </source>
</reference>
<dbReference type="EMBL" id="JBHTBE010000004">
    <property type="protein sequence ID" value="MFC7270136.1"/>
    <property type="molecule type" value="Genomic_DNA"/>
</dbReference>
<comment type="caution">
    <text evidence="1">The sequence shown here is derived from an EMBL/GenBank/DDBJ whole genome shotgun (WGS) entry which is preliminary data.</text>
</comment>
<evidence type="ECO:0000313" key="2">
    <source>
        <dbReference type="Proteomes" id="UP001596507"/>
    </source>
</evidence>
<keyword evidence="2" id="KW-1185">Reference proteome</keyword>
<evidence type="ECO:0000313" key="1">
    <source>
        <dbReference type="EMBL" id="MFC7270136.1"/>
    </source>
</evidence>
<organism evidence="1 2">
    <name type="scientific">Microbacterium fluvii</name>
    <dbReference type="NCBI Taxonomy" id="415215"/>
    <lineage>
        <taxon>Bacteria</taxon>
        <taxon>Bacillati</taxon>
        <taxon>Actinomycetota</taxon>
        <taxon>Actinomycetes</taxon>
        <taxon>Micrococcales</taxon>
        <taxon>Microbacteriaceae</taxon>
        <taxon>Microbacterium</taxon>
    </lineage>
</organism>
<name>A0ABW2HKD3_9MICO</name>
<sequence length="306" mass="32726">MTALGKETIWVAADRRLSYGPGRAPIDDAMKVLVLDSVDGKAVFAYAGLGATSNGMQPSTWLRNVLRGRSGKLEDYLGLVADKVGEQFPRHLSKVPGGAHVFLVPAFIGRQAAMFAIECVVDSFGGARHRYTRLVRPEDMRSPATLCVVGSGARSLARDSNVWGRSLLNLIRDEEAHGTGTRAVADGLAELVHRAHLQTSDGSVGPRSVVVWARAHGTKRDGGGHAFYEGVHLDPSPDIRLGMIPSISNGTDFNAVIETSVAVLGPIMEAWVNADGDAEAEPLKFDPAALNEKLEALADSPDDRLR</sequence>
<proteinExistence type="predicted"/>
<protein>
    <submittedName>
        <fullName evidence="1">Uncharacterized protein</fullName>
    </submittedName>
</protein>
<dbReference type="Proteomes" id="UP001596507">
    <property type="component" value="Unassembled WGS sequence"/>
</dbReference>
<gene>
    <name evidence="1" type="ORF">ACFQRL_14325</name>
</gene>
<dbReference type="RefSeq" id="WP_262875067.1">
    <property type="nucleotide sequence ID" value="NZ_BAABKW010000016.1"/>
</dbReference>
<accession>A0ABW2HKD3</accession>